<dbReference type="GO" id="GO:0006171">
    <property type="term" value="P:cAMP biosynthetic process"/>
    <property type="evidence" value="ECO:0007669"/>
    <property type="project" value="TreeGrafter"/>
</dbReference>
<gene>
    <name evidence="2" type="ORF">GV827_21325</name>
</gene>
<dbReference type="InterPro" id="IPR029787">
    <property type="entry name" value="Nucleotide_cyclase"/>
</dbReference>
<dbReference type="EMBL" id="JAABNT010000027">
    <property type="protein sequence ID" value="NEK24916.1"/>
    <property type="molecule type" value="Genomic_DNA"/>
</dbReference>
<dbReference type="GO" id="GO:0004016">
    <property type="term" value="F:adenylate cyclase activity"/>
    <property type="evidence" value="ECO:0007669"/>
    <property type="project" value="UniProtKB-ARBA"/>
</dbReference>
<dbReference type="SUPFAM" id="SSF55073">
    <property type="entry name" value="Nucleotide cyclase"/>
    <property type="match status" value="1"/>
</dbReference>
<dbReference type="Proteomes" id="UP000468591">
    <property type="component" value="Unassembled WGS sequence"/>
</dbReference>
<keyword evidence="3" id="KW-1185">Reference proteome</keyword>
<evidence type="ECO:0000259" key="1">
    <source>
        <dbReference type="PROSITE" id="PS50125"/>
    </source>
</evidence>
<organism evidence="2 3">
    <name type="scientific">Sulfitobacter sediminilitoris</name>
    <dbReference type="NCBI Taxonomy" id="2698830"/>
    <lineage>
        <taxon>Bacteria</taxon>
        <taxon>Pseudomonadati</taxon>
        <taxon>Pseudomonadota</taxon>
        <taxon>Alphaproteobacteria</taxon>
        <taxon>Rhodobacterales</taxon>
        <taxon>Roseobacteraceae</taxon>
        <taxon>Sulfitobacter</taxon>
    </lineage>
</organism>
<dbReference type="AlphaFoldDB" id="A0A6P0CII5"/>
<feature type="domain" description="Guanylate cyclase" evidence="1">
    <location>
        <begin position="212"/>
        <end position="341"/>
    </location>
</feature>
<protein>
    <recommendedName>
        <fullName evidence="1">Guanylate cyclase domain-containing protein</fullName>
    </recommendedName>
</protein>
<dbReference type="CDD" id="cd07302">
    <property type="entry name" value="CHD"/>
    <property type="match status" value="1"/>
</dbReference>
<dbReference type="RefSeq" id="WP_164356015.1">
    <property type="nucleotide sequence ID" value="NZ_JAABNT010000027.1"/>
</dbReference>
<proteinExistence type="predicted"/>
<dbReference type="GO" id="GO:0035556">
    <property type="term" value="P:intracellular signal transduction"/>
    <property type="evidence" value="ECO:0007669"/>
    <property type="project" value="InterPro"/>
</dbReference>
<evidence type="ECO:0000313" key="2">
    <source>
        <dbReference type="EMBL" id="NEK24916.1"/>
    </source>
</evidence>
<dbReference type="InterPro" id="IPR001054">
    <property type="entry name" value="A/G_cyclase"/>
</dbReference>
<evidence type="ECO:0000313" key="3">
    <source>
        <dbReference type="Proteomes" id="UP000468591"/>
    </source>
</evidence>
<dbReference type="SMART" id="SM00044">
    <property type="entry name" value="CYCc"/>
    <property type="match status" value="1"/>
</dbReference>
<accession>A0A6P0CII5</accession>
<dbReference type="PANTHER" id="PTHR43081:SF11">
    <property type="entry name" value="BLR2264 PROTEIN"/>
    <property type="match status" value="1"/>
</dbReference>
<reference evidence="2 3" key="1">
    <citation type="submission" date="2020-01" db="EMBL/GenBank/DDBJ databases">
        <title>Sulfitobacter sediminilitoris sp. nov., isolated from a tidal flat.</title>
        <authorList>
            <person name="Park S."/>
            <person name="Yoon J.-H."/>
        </authorList>
    </citation>
    <scope>NUCLEOTIDE SEQUENCE [LARGE SCALE GENOMIC DNA]</scope>
    <source>
        <strain evidence="2 3">JBTF-M27</strain>
    </source>
</reference>
<dbReference type="InterPro" id="IPR050697">
    <property type="entry name" value="Adenylyl/Guanylyl_Cyclase_3/4"/>
</dbReference>
<name>A0A6P0CII5_9RHOB</name>
<dbReference type="PROSITE" id="PS50125">
    <property type="entry name" value="GUANYLATE_CYCLASE_2"/>
    <property type="match status" value="1"/>
</dbReference>
<dbReference type="Gene3D" id="3.30.70.1230">
    <property type="entry name" value="Nucleotide cyclase"/>
    <property type="match status" value="1"/>
</dbReference>
<sequence>MKFDEKITQIITWLVAGAPPPGTFENFVSVFSERLLAAGVPISSVALYKYNIHPIFPAEGVIWTKKKGGWQIPVSNDMVQSEAFQRGPQAKTILMQRMLRFRFDDEEDDSGDLTLKGYRDAGYTDLICLPLFNIDGSVSRCVFLATKTEKGFDDDIVMQLRRLQAPVARVCEHFGDRSDMTVSLTTYLGQDIGRKVMDGKIQRGDGETISAVILFVDLVSYTAMSNSRSGTEVLKVLNAFYEIIDAAVVANYGEILKFIGDGALIIFPVVDDLTALEAAAQNALNAVARSRTGVEKHHSDTPIEFRASLHIGEIFYGNVGSQNRLDFTAIGPAVNLASRLLDHAVKLNAKTVCSHEFHTITGDVTDAGIKCDLKGFDQAVPVFILE</sequence>
<dbReference type="PANTHER" id="PTHR43081">
    <property type="entry name" value="ADENYLATE CYCLASE, TERMINAL-DIFFERENTIATION SPECIFIC-RELATED"/>
    <property type="match status" value="1"/>
</dbReference>
<dbReference type="Pfam" id="PF00211">
    <property type="entry name" value="Guanylate_cyc"/>
    <property type="match status" value="1"/>
</dbReference>
<comment type="caution">
    <text evidence="2">The sequence shown here is derived from an EMBL/GenBank/DDBJ whole genome shotgun (WGS) entry which is preliminary data.</text>
</comment>